<dbReference type="AlphaFoldDB" id="A0A1Y2DRC7"/>
<feature type="domain" description="NAD-dependent epimerase/dehydratase" evidence="2">
    <location>
        <begin position="7"/>
        <end position="235"/>
    </location>
</feature>
<evidence type="ECO:0000256" key="1">
    <source>
        <dbReference type="SAM" id="Phobius"/>
    </source>
</evidence>
<dbReference type="RefSeq" id="XP_040713733.1">
    <property type="nucleotide sequence ID" value="XM_040856349.1"/>
</dbReference>
<evidence type="ECO:0000313" key="4">
    <source>
        <dbReference type="Proteomes" id="UP000193689"/>
    </source>
</evidence>
<dbReference type="GO" id="GO:0005737">
    <property type="term" value="C:cytoplasm"/>
    <property type="evidence" value="ECO:0007669"/>
    <property type="project" value="TreeGrafter"/>
</dbReference>
<dbReference type="InterPro" id="IPR001509">
    <property type="entry name" value="Epimerase_deHydtase"/>
</dbReference>
<keyword evidence="1" id="KW-0472">Membrane</keyword>
<dbReference type="EMBL" id="MCFJ01000010">
    <property type="protein sequence ID" value="ORY61656.1"/>
    <property type="molecule type" value="Genomic_DNA"/>
</dbReference>
<feature type="transmembrane region" description="Helical" evidence="1">
    <location>
        <begin position="6"/>
        <end position="25"/>
    </location>
</feature>
<accession>A0A1Y2DRC7</accession>
<dbReference type="InterPro" id="IPR036291">
    <property type="entry name" value="NAD(P)-bd_dom_sf"/>
</dbReference>
<dbReference type="Gene3D" id="3.40.50.720">
    <property type="entry name" value="NAD(P)-binding Rossmann-like Domain"/>
    <property type="match status" value="1"/>
</dbReference>
<proteinExistence type="predicted"/>
<protein>
    <recommendedName>
        <fullName evidence="2">NAD-dependent epimerase/dehydratase domain-containing protein</fullName>
    </recommendedName>
</protein>
<comment type="caution">
    <text evidence="3">The sequence shown here is derived from an EMBL/GenBank/DDBJ whole genome shotgun (WGS) entry which is preliminary data.</text>
</comment>
<keyword evidence="1" id="KW-1133">Transmembrane helix</keyword>
<evidence type="ECO:0000313" key="3">
    <source>
        <dbReference type="EMBL" id="ORY61656.1"/>
    </source>
</evidence>
<keyword evidence="1" id="KW-0812">Transmembrane</keyword>
<organism evidence="3 4">
    <name type="scientific">Pseudomassariella vexata</name>
    <dbReference type="NCBI Taxonomy" id="1141098"/>
    <lineage>
        <taxon>Eukaryota</taxon>
        <taxon>Fungi</taxon>
        <taxon>Dikarya</taxon>
        <taxon>Ascomycota</taxon>
        <taxon>Pezizomycotina</taxon>
        <taxon>Sordariomycetes</taxon>
        <taxon>Xylariomycetidae</taxon>
        <taxon>Amphisphaeriales</taxon>
        <taxon>Pseudomassariaceae</taxon>
        <taxon>Pseudomassariella</taxon>
    </lineage>
</organism>
<name>A0A1Y2DRC7_9PEZI</name>
<dbReference type="OrthoDB" id="2735536at2759"/>
<dbReference type="Pfam" id="PF01370">
    <property type="entry name" value="Epimerase"/>
    <property type="match status" value="1"/>
</dbReference>
<dbReference type="GeneID" id="63772561"/>
<dbReference type="InterPro" id="IPR051783">
    <property type="entry name" value="NAD(P)-dependent_oxidoreduct"/>
</dbReference>
<reference evidence="3 4" key="1">
    <citation type="submission" date="2016-07" db="EMBL/GenBank/DDBJ databases">
        <title>Pervasive Adenine N6-methylation of Active Genes in Fungi.</title>
        <authorList>
            <consortium name="DOE Joint Genome Institute"/>
            <person name="Mondo S.J."/>
            <person name="Dannebaum R.O."/>
            <person name="Kuo R.C."/>
            <person name="Labutti K."/>
            <person name="Haridas S."/>
            <person name="Kuo A."/>
            <person name="Salamov A."/>
            <person name="Ahrendt S.R."/>
            <person name="Lipzen A."/>
            <person name="Sullivan W."/>
            <person name="Andreopoulos W.B."/>
            <person name="Clum A."/>
            <person name="Lindquist E."/>
            <person name="Daum C."/>
            <person name="Ramamoorthy G.K."/>
            <person name="Gryganskyi A."/>
            <person name="Culley D."/>
            <person name="Magnuson J.K."/>
            <person name="James T.Y."/>
            <person name="O'Malley M.A."/>
            <person name="Stajich J.E."/>
            <person name="Spatafora J.W."/>
            <person name="Visel A."/>
            <person name="Grigoriev I.V."/>
        </authorList>
    </citation>
    <scope>NUCLEOTIDE SEQUENCE [LARGE SCALE GENOMIC DNA]</scope>
    <source>
        <strain evidence="3 4">CBS 129021</strain>
    </source>
</reference>
<gene>
    <name evidence="3" type="ORF">BCR38DRAFT_347496</name>
</gene>
<dbReference type="SUPFAM" id="SSF51735">
    <property type="entry name" value="NAD(P)-binding Rossmann-fold domains"/>
    <property type="match status" value="1"/>
</dbReference>
<dbReference type="PANTHER" id="PTHR48079">
    <property type="entry name" value="PROTEIN YEEZ"/>
    <property type="match status" value="1"/>
</dbReference>
<dbReference type="GO" id="GO:0004029">
    <property type="term" value="F:aldehyde dehydrogenase (NAD+) activity"/>
    <property type="evidence" value="ECO:0007669"/>
    <property type="project" value="TreeGrafter"/>
</dbReference>
<keyword evidence="4" id="KW-1185">Reference proteome</keyword>
<sequence>MSNRRSILVIGANGYIGLAVCRAFVRAGWRVYGLVRKPESAQSLAAEEVTPIVGSASDLSFLDQLFAQIKTFDVFASCIEPPDYAAYYNNAIVMIRKIAETSNKNGVRPLVLWSSGCKDYGYTTIDGAPDLAPHTEESPINFAALFLAQRATYSLKMFEHTDLFDAAVLRPTNVYGYSSSYYGIMFEYAAAAAASDTVTLKLDVHPKTILHAMHVDDCGEAYVALADHSNRKSVGGQCFNISAHKYETAKVVAGALAEEYGISGGAEFVEPTPQDAAGMSVANKSLFGYSQWVSSEKIRNLTGWTDRRMLFTENLHAYRIAYEAALQAGHEDTVRIKARWEVWETQFKDLIGK</sequence>
<dbReference type="PANTHER" id="PTHR48079:SF6">
    <property type="entry name" value="NAD(P)-BINDING DOMAIN-CONTAINING PROTEIN-RELATED"/>
    <property type="match status" value="1"/>
</dbReference>
<dbReference type="InParanoid" id="A0A1Y2DRC7"/>
<evidence type="ECO:0000259" key="2">
    <source>
        <dbReference type="Pfam" id="PF01370"/>
    </source>
</evidence>
<dbReference type="Proteomes" id="UP000193689">
    <property type="component" value="Unassembled WGS sequence"/>
</dbReference>